<evidence type="ECO:0000256" key="6">
    <source>
        <dbReference type="PIRSR" id="PIRSR602081-1"/>
    </source>
</evidence>
<dbReference type="InterPro" id="IPR002081">
    <property type="entry name" value="Cryptochrome/DNA_photolyase_1"/>
</dbReference>
<dbReference type="InterPro" id="IPR018394">
    <property type="entry name" value="DNA_photolyase_1_CS_C"/>
</dbReference>
<gene>
    <name evidence="10" type="ORF">NFG58_03745</name>
</gene>
<organism evidence="10">
    <name type="scientific">Halomonas sp. RT37</name>
    <dbReference type="NCBI Taxonomy" id="2950872"/>
    <lineage>
        <taxon>Bacteria</taxon>
        <taxon>Pseudomonadati</taxon>
        <taxon>Pseudomonadota</taxon>
        <taxon>Gammaproteobacteria</taxon>
        <taxon>Oceanospirillales</taxon>
        <taxon>Halomonadaceae</taxon>
        <taxon>Halomonas</taxon>
    </lineage>
</organism>
<comment type="cofactor">
    <cofactor evidence="6 7">
        <name>FAD</name>
        <dbReference type="ChEBI" id="CHEBI:57692"/>
    </cofactor>
    <text evidence="6 7">Binds 1 FAD per subunit.</text>
</comment>
<dbReference type="EMBL" id="CP098827">
    <property type="protein sequence ID" value="XBO71833.1"/>
    <property type="molecule type" value="Genomic_DNA"/>
</dbReference>
<feature type="binding site" evidence="6">
    <location>
        <begin position="374"/>
        <end position="376"/>
    </location>
    <ligand>
        <name>FAD</name>
        <dbReference type="ChEBI" id="CHEBI:57692"/>
    </ligand>
</feature>
<evidence type="ECO:0000256" key="1">
    <source>
        <dbReference type="ARBA" id="ARBA00005862"/>
    </source>
</evidence>
<evidence type="ECO:0000256" key="8">
    <source>
        <dbReference type="SAM" id="MobiDB-lite"/>
    </source>
</evidence>
<dbReference type="RefSeq" id="WP_348827616.1">
    <property type="nucleotide sequence ID" value="NZ_CP098827.1"/>
</dbReference>
<dbReference type="AlphaFoldDB" id="A0AAU7KLW6"/>
<evidence type="ECO:0000256" key="4">
    <source>
        <dbReference type="ARBA" id="ARBA00022827"/>
    </source>
</evidence>
<dbReference type="GO" id="GO:0071949">
    <property type="term" value="F:FAD binding"/>
    <property type="evidence" value="ECO:0007669"/>
    <property type="project" value="TreeGrafter"/>
</dbReference>
<feature type="binding site" evidence="6">
    <location>
        <begin position="245"/>
        <end position="249"/>
    </location>
    <ligand>
        <name>FAD</name>
        <dbReference type="ChEBI" id="CHEBI:57692"/>
    </ligand>
</feature>
<evidence type="ECO:0000256" key="7">
    <source>
        <dbReference type="RuleBase" id="RU367151"/>
    </source>
</evidence>
<feature type="domain" description="Photolyase/cryptochrome alpha/beta" evidence="9">
    <location>
        <begin position="2"/>
        <end position="139"/>
    </location>
</feature>
<dbReference type="InterPro" id="IPR005101">
    <property type="entry name" value="Cryptochr/Photolyase_FAD-bd"/>
</dbReference>
<feature type="binding site" evidence="6">
    <location>
        <position position="282"/>
    </location>
    <ligand>
        <name>FAD</name>
        <dbReference type="ChEBI" id="CHEBI:57692"/>
    </ligand>
</feature>
<dbReference type="InterPro" id="IPR036134">
    <property type="entry name" value="Crypto/Photolyase_FAD-like_sf"/>
</dbReference>
<evidence type="ECO:0000256" key="2">
    <source>
        <dbReference type="ARBA" id="ARBA00017881"/>
    </source>
</evidence>
<keyword evidence="5 7" id="KW-0157">Chromophore</keyword>
<evidence type="ECO:0000256" key="3">
    <source>
        <dbReference type="ARBA" id="ARBA00022630"/>
    </source>
</evidence>
<dbReference type="PROSITE" id="PS51645">
    <property type="entry name" value="PHR_CRY_ALPHA_BETA"/>
    <property type="match status" value="1"/>
</dbReference>
<evidence type="ECO:0000313" key="10">
    <source>
        <dbReference type="EMBL" id="XBO71833.1"/>
    </source>
</evidence>
<dbReference type="InterPro" id="IPR014133">
    <property type="entry name" value="Cry_DASH"/>
</dbReference>
<dbReference type="SUPFAM" id="SSF52425">
    <property type="entry name" value="Cryptochrome/photolyase, N-terminal domain"/>
    <property type="match status" value="1"/>
</dbReference>
<sequence length="433" mass="48481">METELVWLRGELRLADNPLLDIAPSVSERLVVFVIDEALLDGTSADGVAGIGARRLLFLWQCLKELRGTLLKKGSDLLVAVDEPVSLVARLAEQYQVTRVVASEAAGGDDQLERLARCLPRQCRLERRGAGTLWTSQTLPMTLDEVPASWSAFRRRLGEASPRSHSRPAPATQPAWPERAPRGLPSLQRLSREADALNDAPDSAGLAFVGGEAPAWQRLDDVVWESDLLATYQQTRNGLIGAGFSSRLSPWLALGCVSATQVLEALREWEDRRGANASSRHFYHELLWREYFHWAARQEGKALFGDPPSSPGQAFECWRLGATGQPLIDAAMRELSVSGWLSNRARQLVASYLVHDLGEDWRHGAAWFERCLIDHDVASNWGNWKYIAGVGRNAKPRIFDIDEQSRRYDPDERYVRHWKEVSLQPSSYEALGH</sequence>
<dbReference type="InterPro" id="IPR036155">
    <property type="entry name" value="Crypto/Photolyase_N_sf"/>
</dbReference>
<dbReference type="PROSITE" id="PS00394">
    <property type="entry name" value="DNA_PHOTOLYASES_1_1"/>
    <property type="match status" value="1"/>
</dbReference>
<proteinExistence type="inferred from homology"/>
<keyword evidence="3 6" id="KW-0285">Flavoprotein</keyword>
<dbReference type="Gene3D" id="3.40.50.620">
    <property type="entry name" value="HUPs"/>
    <property type="match status" value="1"/>
</dbReference>
<protein>
    <recommendedName>
        <fullName evidence="2 7">Cryptochrome DASH</fullName>
    </recommendedName>
</protein>
<evidence type="ECO:0000256" key="5">
    <source>
        <dbReference type="ARBA" id="ARBA00022991"/>
    </source>
</evidence>
<reference evidence="10" key="1">
    <citation type="submission" date="2022-06" db="EMBL/GenBank/DDBJ databases">
        <title>A novel DMS-producing enzyme.</title>
        <authorList>
            <person name="Zhang Y."/>
        </authorList>
    </citation>
    <scope>NUCLEOTIDE SEQUENCE</scope>
    <source>
        <strain evidence="10">RT37</strain>
    </source>
</reference>
<dbReference type="PRINTS" id="PR00147">
    <property type="entry name" value="DNAPHOTLYASE"/>
</dbReference>
<dbReference type="InterPro" id="IPR014729">
    <property type="entry name" value="Rossmann-like_a/b/a_fold"/>
</dbReference>
<feature type="region of interest" description="Disordered" evidence="8">
    <location>
        <begin position="157"/>
        <end position="183"/>
    </location>
</feature>
<comment type="function">
    <text evidence="7">May have a photoreceptor function.</text>
</comment>
<name>A0AAU7KLW6_9GAMM</name>
<dbReference type="SUPFAM" id="SSF48173">
    <property type="entry name" value="Cryptochrome/photolyase FAD-binding domain"/>
    <property type="match status" value="1"/>
</dbReference>
<dbReference type="GO" id="GO:0003677">
    <property type="term" value="F:DNA binding"/>
    <property type="evidence" value="ECO:0007669"/>
    <property type="project" value="TreeGrafter"/>
</dbReference>
<dbReference type="InterPro" id="IPR006050">
    <property type="entry name" value="DNA_photolyase_N"/>
</dbReference>
<evidence type="ECO:0000259" key="9">
    <source>
        <dbReference type="PROSITE" id="PS51645"/>
    </source>
</evidence>
<dbReference type="GO" id="GO:0003904">
    <property type="term" value="F:deoxyribodipyrimidine photo-lyase activity"/>
    <property type="evidence" value="ECO:0007669"/>
    <property type="project" value="TreeGrafter"/>
</dbReference>
<dbReference type="Pfam" id="PF03441">
    <property type="entry name" value="FAD_binding_7"/>
    <property type="match status" value="1"/>
</dbReference>
<dbReference type="PANTHER" id="PTHR11455">
    <property type="entry name" value="CRYPTOCHROME"/>
    <property type="match status" value="1"/>
</dbReference>
<dbReference type="GO" id="GO:0006281">
    <property type="term" value="P:DNA repair"/>
    <property type="evidence" value="ECO:0007669"/>
    <property type="project" value="InterPro"/>
</dbReference>
<keyword evidence="4 6" id="KW-0274">FAD</keyword>
<dbReference type="NCBIfam" id="TIGR02765">
    <property type="entry name" value="crypto_DASH"/>
    <property type="match status" value="1"/>
</dbReference>
<dbReference type="Gene3D" id="1.25.40.80">
    <property type="match status" value="1"/>
</dbReference>
<feature type="binding site" evidence="6">
    <location>
        <position position="232"/>
    </location>
    <ligand>
        <name>FAD</name>
        <dbReference type="ChEBI" id="CHEBI:57692"/>
    </ligand>
</feature>
<accession>A0AAU7KLW6</accession>
<comment type="similarity">
    <text evidence="1 7">Belongs to the DNA photolyase class-1 family.</text>
</comment>
<dbReference type="Gene3D" id="1.10.579.10">
    <property type="entry name" value="DNA Cyclobutane Dipyrimidine Photolyase, subunit A, domain 3"/>
    <property type="match status" value="1"/>
</dbReference>
<dbReference type="Pfam" id="PF00875">
    <property type="entry name" value="DNA_photolyase"/>
    <property type="match status" value="1"/>
</dbReference>
<comment type="cofactor">
    <cofactor evidence="7">
        <name>(6R)-5,10-methylene-5,6,7,8-tetrahydrofolate</name>
        <dbReference type="ChEBI" id="CHEBI:15636"/>
    </cofactor>
    <text evidence="7">Binds 1 5,10-methenyltetrahydrofolate (MTHF) per subunit.</text>
</comment>